<comment type="caution">
    <text evidence="10">The sequence shown here is derived from an EMBL/GenBank/DDBJ whole genome shotgun (WGS) entry which is preliminary data.</text>
</comment>
<comment type="function">
    <text evidence="8">Ligates lysine onto the cytidine present at position 34 of the AUA codon-specific tRNA(Ile) that contains the anticodon CAU, in an ATP-dependent manner. Cytidine is converted to lysidine, thus changing the amino acid specificity of the tRNA from methionine to isoleucine.</text>
</comment>
<dbReference type="Pfam" id="PF01171">
    <property type="entry name" value="ATP_bind_3"/>
    <property type="match status" value="1"/>
</dbReference>
<dbReference type="GO" id="GO:0005737">
    <property type="term" value="C:cytoplasm"/>
    <property type="evidence" value="ECO:0007669"/>
    <property type="project" value="UniProtKB-SubCell"/>
</dbReference>
<accession>A0A9D1NXZ4</accession>
<dbReference type="InterPro" id="IPR012795">
    <property type="entry name" value="tRNA_Ile_lys_synt_N"/>
</dbReference>
<dbReference type="SUPFAM" id="SSF56037">
    <property type="entry name" value="PheT/TilS domain"/>
    <property type="match status" value="1"/>
</dbReference>
<organism evidence="10 11">
    <name type="scientific">Candidatus Merdiplasma excrementigallinarum</name>
    <dbReference type="NCBI Taxonomy" id="2840864"/>
    <lineage>
        <taxon>Bacteria</taxon>
        <taxon>Bacillati</taxon>
        <taxon>Bacillota</taxon>
        <taxon>Clostridia</taxon>
        <taxon>Lachnospirales</taxon>
        <taxon>Lachnospiraceae</taxon>
        <taxon>Lachnospiraceae incertae sedis</taxon>
        <taxon>Candidatus Merdiplasma</taxon>
    </lineage>
</organism>
<evidence type="ECO:0000256" key="8">
    <source>
        <dbReference type="HAMAP-Rule" id="MF_01161"/>
    </source>
</evidence>
<reference evidence="10" key="1">
    <citation type="submission" date="2020-10" db="EMBL/GenBank/DDBJ databases">
        <authorList>
            <person name="Gilroy R."/>
        </authorList>
    </citation>
    <scope>NUCLEOTIDE SEQUENCE</scope>
    <source>
        <strain evidence="10">ChiBcec6-7307</strain>
    </source>
</reference>
<evidence type="ECO:0000256" key="7">
    <source>
        <dbReference type="ARBA" id="ARBA00048539"/>
    </source>
</evidence>
<reference evidence="10" key="2">
    <citation type="journal article" date="2021" name="PeerJ">
        <title>Extensive microbial diversity within the chicken gut microbiome revealed by metagenomics and culture.</title>
        <authorList>
            <person name="Gilroy R."/>
            <person name="Ravi A."/>
            <person name="Getino M."/>
            <person name="Pursley I."/>
            <person name="Horton D.L."/>
            <person name="Alikhan N.F."/>
            <person name="Baker D."/>
            <person name="Gharbi K."/>
            <person name="Hall N."/>
            <person name="Watson M."/>
            <person name="Adriaenssens E.M."/>
            <person name="Foster-Nyarko E."/>
            <person name="Jarju S."/>
            <person name="Secka A."/>
            <person name="Antonio M."/>
            <person name="Oren A."/>
            <person name="Chaudhuri R.R."/>
            <person name="La Ragione R."/>
            <person name="Hildebrand F."/>
            <person name="Pallen M.J."/>
        </authorList>
    </citation>
    <scope>NUCLEOTIDE SEQUENCE</scope>
    <source>
        <strain evidence="10">ChiBcec6-7307</strain>
    </source>
</reference>
<dbReference type="SUPFAM" id="SSF82829">
    <property type="entry name" value="MesJ substrate recognition domain-like"/>
    <property type="match status" value="1"/>
</dbReference>
<protein>
    <recommendedName>
        <fullName evidence="8">tRNA(Ile)-lysidine synthase</fullName>
        <ecNumber evidence="8">6.3.4.19</ecNumber>
    </recommendedName>
    <alternativeName>
        <fullName evidence="8">tRNA(Ile)-2-lysyl-cytidine synthase</fullName>
    </alternativeName>
    <alternativeName>
        <fullName evidence="8">tRNA(Ile)-lysidine synthetase</fullName>
    </alternativeName>
</protein>
<dbReference type="PANTHER" id="PTHR43033:SF1">
    <property type="entry name" value="TRNA(ILE)-LYSIDINE SYNTHASE-RELATED"/>
    <property type="match status" value="1"/>
</dbReference>
<dbReference type="Gene3D" id="3.40.50.620">
    <property type="entry name" value="HUPs"/>
    <property type="match status" value="1"/>
</dbReference>
<dbReference type="InterPro" id="IPR012796">
    <property type="entry name" value="Lysidine-tRNA-synth_C"/>
</dbReference>
<keyword evidence="5 8" id="KW-0547">Nucleotide-binding</keyword>
<comment type="catalytic activity">
    <reaction evidence="7 8">
        <text>cytidine(34) in tRNA(Ile2) + L-lysine + ATP = lysidine(34) in tRNA(Ile2) + AMP + diphosphate + H(+)</text>
        <dbReference type="Rhea" id="RHEA:43744"/>
        <dbReference type="Rhea" id="RHEA-COMP:10625"/>
        <dbReference type="Rhea" id="RHEA-COMP:10670"/>
        <dbReference type="ChEBI" id="CHEBI:15378"/>
        <dbReference type="ChEBI" id="CHEBI:30616"/>
        <dbReference type="ChEBI" id="CHEBI:32551"/>
        <dbReference type="ChEBI" id="CHEBI:33019"/>
        <dbReference type="ChEBI" id="CHEBI:82748"/>
        <dbReference type="ChEBI" id="CHEBI:83665"/>
        <dbReference type="ChEBI" id="CHEBI:456215"/>
        <dbReference type="EC" id="6.3.4.19"/>
    </reaction>
</comment>
<evidence type="ECO:0000256" key="1">
    <source>
        <dbReference type="ARBA" id="ARBA00004496"/>
    </source>
</evidence>
<comment type="domain">
    <text evidence="8">The N-terminal region contains the highly conserved SGGXDS motif, predicted to be a P-loop motif involved in ATP binding.</text>
</comment>
<keyword evidence="2 8" id="KW-0963">Cytoplasm</keyword>
<evidence type="ECO:0000256" key="4">
    <source>
        <dbReference type="ARBA" id="ARBA00022694"/>
    </source>
</evidence>
<comment type="similarity">
    <text evidence="8">Belongs to the tRNA(Ile)-lysidine synthase family.</text>
</comment>
<proteinExistence type="inferred from homology"/>
<evidence type="ECO:0000256" key="6">
    <source>
        <dbReference type="ARBA" id="ARBA00022840"/>
    </source>
</evidence>
<evidence type="ECO:0000313" key="10">
    <source>
        <dbReference type="EMBL" id="HIV22642.1"/>
    </source>
</evidence>
<evidence type="ECO:0000256" key="2">
    <source>
        <dbReference type="ARBA" id="ARBA00022490"/>
    </source>
</evidence>
<dbReference type="NCBIfam" id="TIGR02433">
    <property type="entry name" value="lysidine_TilS_C"/>
    <property type="match status" value="1"/>
</dbReference>
<keyword evidence="4 8" id="KW-0819">tRNA processing</keyword>
<dbReference type="NCBIfam" id="TIGR02432">
    <property type="entry name" value="lysidine_TilS_N"/>
    <property type="match status" value="1"/>
</dbReference>
<dbReference type="EMBL" id="DVOS01000022">
    <property type="protein sequence ID" value="HIV22642.1"/>
    <property type="molecule type" value="Genomic_DNA"/>
</dbReference>
<dbReference type="CDD" id="cd01992">
    <property type="entry name" value="TilS_N"/>
    <property type="match status" value="1"/>
</dbReference>
<evidence type="ECO:0000313" key="11">
    <source>
        <dbReference type="Proteomes" id="UP000886889"/>
    </source>
</evidence>
<dbReference type="InterPro" id="IPR014729">
    <property type="entry name" value="Rossmann-like_a/b/a_fold"/>
</dbReference>
<dbReference type="SMART" id="SM00977">
    <property type="entry name" value="TilS_C"/>
    <property type="match status" value="1"/>
</dbReference>
<dbReference type="GO" id="GO:0006400">
    <property type="term" value="P:tRNA modification"/>
    <property type="evidence" value="ECO:0007669"/>
    <property type="project" value="UniProtKB-UniRule"/>
</dbReference>
<feature type="domain" description="Lysidine-tRNA(Ile) synthetase C-terminal" evidence="9">
    <location>
        <begin position="395"/>
        <end position="467"/>
    </location>
</feature>
<dbReference type="AlphaFoldDB" id="A0A9D1NXZ4"/>
<dbReference type="Proteomes" id="UP000886889">
    <property type="component" value="Unassembled WGS sequence"/>
</dbReference>
<dbReference type="HAMAP" id="MF_01161">
    <property type="entry name" value="tRNA_Ile_lys_synt"/>
    <property type="match status" value="1"/>
</dbReference>
<dbReference type="SUPFAM" id="SSF52402">
    <property type="entry name" value="Adenine nucleotide alpha hydrolases-like"/>
    <property type="match status" value="1"/>
</dbReference>
<dbReference type="InterPro" id="IPR011063">
    <property type="entry name" value="TilS/TtcA_N"/>
</dbReference>
<feature type="binding site" evidence="8">
    <location>
        <begin position="32"/>
        <end position="37"/>
    </location>
    <ligand>
        <name>ATP</name>
        <dbReference type="ChEBI" id="CHEBI:30616"/>
    </ligand>
</feature>
<dbReference type="GO" id="GO:0032267">
    <property type="term" value="F:tRNA(Ile)-lysidine synthase activity"/>
    <property type="evidence" value="ECO:0007669"/>
    <property type="project" value="UniProtKB-EC"/>
</dbReference>
<sequence length="475" mass="54487">MKGKKELDQRVLETIKSYGMLQQGEGVVAGVSGGADSVCLLAVLRKYREERKWTVTAVHVEHGLRGSAGMEDAAYVERLCREWEIPCYVEHIEVNELADRKGQSLEEAGRQARYEIFEKWRKRLGAGKIAVAHNENDQAETVLMNLVRGSGLQGLGGMQPVRGSIIRPLLTVSRQEIEEWLLQNHICWRTDATNLETDYTRNKLRLQALPWLEREINPEAVSHLARGAAHVQKAQRYLEKQAERLYEACVVREEVPGRLDILLSEFLAGEELMQEYVLRRAAARVLGGRGLKDYGENHIRQMQRLCRMDCGRRMDFPGGLQAVRQEKRLVLRITEKDRPAETGKKECCFLQGDGVYTFLGQKFRVKYRPAEEAPSCFQEKKYTKWLAYDTITDNICLRTRRTGDYLLVNDKGGRKKLKDYLIDQKVPREERDQIVLVAQGSHILWVTGYRISQGARVVGGEKRLLEIQMMVEGER</sequence>
<dbReference type="EC" id="6.3.4.19" evidence="8"/>
<evidence type="ECO:0000256" key="3">
    <source>
        <dbReference type="ARBA" id="ARBA00022598"/>
    </source>
</evidence>
<dbReference type="InterPro" id="IPR012094">
    <property type="entry name" value="tRNA_Ile_lys_synt"/>
</dbReference>
<evidence type="ECO:0000259" key="9">
    <source>
        <dbReference type="SMART" id="SM00977"/>
    </source>
</evidence>
<keyword evidence="6 8" id="KW-0067">ATP-binding</keyword>
<dbReference type="PANTHER" id="PTHR43033">
    <property type="entry name" value="TRNA(ILE)-LYSIDINE SYNTHASE-RELATED"/>
    <property type="match status" value="1"/>
</dbReference>
<evidence type="ECO:0000256" key="5">
    <source>
        <dbReference type="ARBA" id="ARBA00022741"/>
    </source>
</evidence>
<keyword evidence="3 8" id="KW-0436">Ligase</keyword>
<dbReference type="GO" id="GO:0005524">
    <property type="term" value="F:ATP binding"/>
    <property type="evidence" value="ECO:0007669"/>
    <property type="project" value="UniProtKB-UniRule"/>
</dbReference>
<gene>
    <name evidence="8 10" type="primary">tilS</name>
    <name evidence="10" type="ORF">IAC80_01750</name>
</gene>
<comment type="subcellular location">
    <subcellularLocation>
        <location evidence="1 8">Cytoplasm</location>
    </subcellularLocation>
</comment>
<name>A0A9D1NXZ4_9FIRM</name>
<dbReference type="Pfam" id="PF11734">
    <property type="entry name" value="TilS_C"/>
    <property type="match status" value="1"/>
</dbReference>